<evidence type="ECO:0000256" key="9">
    <source>
        <dbReference type="ARBA" id="ARBA00022576"/>
    </source>
</evidence>
<accession>A0A948TGQ0</accession>
<reference evidence="20" key="1">
    <citation type="journal article" date="2021" name="PeerJ">
        <title>Extensive microbial diversity within the chicken gut microbiome revealed by metagenomics and culture.</title>
        <authorList>
            <person name="Gilroy R."/>
            <person name="Ravi A."/>
            <person name="Getino M."/>
            <person name="Pursley I."/>
            <person name="Horton D.L."/>
            <person name="Alikhan N.F."/>
            <person name="Baker D."/>
            <person name="Gharbi K."/>
            <person name="Hall N."/>
            <person name="Watson M."/>
            <person name="Adriaenssens E.M."/>
            <person name="Foster-Nyarko E."/>
            <person name="Jarju S."/>
            <person name="Secka A."/>
            <person name="Antonio M."/>
            <person name="Oren A."/>
            <person name="Chaudhuri R.R."/>
            <person name="La Ragione R."/>
            <person name="Hildebrand F."/>
            <person name="Pallen M.J."/>
        </authorList>
    </citation>
    <scope>NUCLEOTIDE SEQUENCE</scope>
    <source>
        <strain evidence="20">378</strain>
    </source>
</reference>
<evidence type="ECO:0000256" key="4">
    <source>
        <dbReference type="ARBA" id="ARBA00004931"/>
    </source>
</evidence>
<dbReference type="GO" id="GO:0006532">
    <property type="term" value="P:aspartate biosynthetic process"/>
    <property type="evidence" value="ECO:0007669"/>
    <property type="project" value="TreeGrafter"/>
</dbReference>
<dbReference type="InterPro" id="IPR018300">
    <property type="entry name" value="Aminotrans_IV_CS"/>
</dbReference>
<dbReference type="Pfam" id="PF01063">
    <property type="entry name" value="Aminotran_4"/>
    <property type="match status" value="1"/>
</dbReference>
<comment type="catalytic activity">
    <reaction evidence="16 19">
        <text>L-leucine + 2-oxoglutarate = 4-methyl-2-oxopentanoate + L-glutamate</text>
        <dbReference type="Rhea" id="RHEA:18321"/>
        <dbReference type="ChEBI" id="CHEBI:16810"/>
        <dbReference type="ChEBI" id="CHEBI:17865"/>
        <dbReference type="ChEBI" id="CHEBI:29985"/>
        <dbReference type="ChEBI" id="CHEBI:57427"/>
        <dbReference type="EC" id="2.6.1.42"/>
    </reaction>
</comment>
<evidence type="ECO:0000256" key="15">
    <source>
        <dbReference type="ARBA" id="ARBA00048798"/>
    </source>
</evidence>
<evidence type="ECO:0000256" key="8">
    <source>
        <dbReference type="ARBA" id="ARBA00018179"/>
    </source>
</evidence>
<comment type="function">
    <text evidence="2 19">Acts on leucine, isoleucine and valine.</text>
</comment>
<comment type="catalytic activity">
    <reaction evidence="14 19">
        <text>L-valine + 2-oxoglutarate = 3-methyl-2-oxobutanoate + L-glutamate</text>
        <dbReference type="Rhea" id="RHEA:24813"/>
        <dbReference type="ChEBI" id="CHEBI:11851"/>
        <dbReference type="ChEBI" id="CHEBI:16810"/>
        <dbReference type="ChEBI" id="CHEBI:29985"/>
        <dbReference type="ChEBI" id="CHEBI:57762"/>
        <dbReference type="EC" id="2.6.1.42"/>
    </reaction>
</comment>
<dbReference type="InterPro" id="IPR043132">
    <property type="entry name" value="BCAT-like_C"/>
</dbReference>
<dbReference type="EC" id="2.6.1.42" evidence="7 19"/>
<dbReference type="PANTHER" id="PTHR42743:SF11">
    <property type="entry name" value="AMINODEOXYCHORISMATE LYASE"/>
    <property type="match status" value="1"/>
</dbReference>
<dbReference type="InterPro" id="IPR001544">
    <property type="entry name" value="Aminotrans_IV"/>
</dbReference>
<dbReference type="EMBL" id="JAHLFE010000107">
    <property type="protein sequence ID" value="MBU3844308.1"/>
    <property type="molecule type" value="Genomic_DNA"/>
</dbReference>
<evidence type="ECO:0000256" key="5">
    <source>
        <dbReference type="ARBA" id="ARBA00005072"/>
    </source>
</evidence>
<keyword evidence="12 18" id="KW-0663">Pyridoxal phosphate</keyword>
<protein>
    <recommendedName>
        <fullName evidence="8 19">Branched-chain-amino-acid aminotransferase</fullName>
        <shortName evidence="19">BCAT</shortName>
        <ecNumber evidence="7 19">2.6.1.42</ecNumber>
    </recommendedName>
</protein>
<evidence type="ECO:0000256" key="3">
    <source>
        <dbReference type="ARBA" id="ARBA00004824"/>
    </source>
</evidence>
<dbReference type="InterPro" id="IPR033939">
    <property type="entry name" value="BCAT_family"/>
</dbReference>
<dbReference type="Gene3D" id="3.20.10.10">
    <property type="entry name" value="D-amino Acid Aminotransferase, subunit A, domain 2"/>
    <property type="match status" value="1"/>
</dbReference>
<evidence type="ECO:0000256" key="17">
    <source>
        <dbReference type="RuleBase" id="RU004106"/>
    </source>
</evidence>
<dbReference type="GO" id="GO:0009098">
    <property type="term" value="P:L-leucine biosynthetic process"/>
    <property type="evidence" value="ECO:0007669"/>
    <property type="project" value="TreeGrafter"/>
</dbReference>
<evidence type="ECO:0000256" key="19">
    <source>
        <dbReference type="RuleBase" id="RU364094"/>
    </source>
</evidence>
<evidence type="ECO:0000256" key="2">
    <source>
        <dbReference type="ARBA" id="ARBA00003109"/>
    </source>
</evidence>
<name>A0A948TGQ0_9GAMM</name>
<evidence type="ECO:0000256" key="12">
    <source>
        <dbReference type="ARBA" id="ARBA00022898"/>
    </source>
</evidence>
<comment type="cofactor">
    <cofactor evidence="1 18">
        <name>pyridoxal 5'-phosphate</name>
        <dbReference type="ChEBI" id="CHEBI:597326"/>
    </cofactor>
</comment>
<dbReference type="FunFam" id="3.20.10.10:FF:000001">
    <property type="entry name" value="Branched-chain-amino-acid aminotransferase"/>
    <property type="match status" value="1"/>
</dbReference>
<comment type="caution">
    <text evidence="20">The sequence shown here is derived from an EMBL/GenBank/DDBJ whole genome shotgun (WGS) entry which is preliminary data.</text>
</comment>
<comment type="similarity">
    <text evidence="6 17">Belongs to the class-IV pyridoxal-phosphate-dependent aminotransferase family.</text>
</comment>
<sequence>MSLNNTPTKYIWFNGKMVDYADAQVHVLSHALHYGTAVFEGIRAYNTPKGPCVFRLNEHIDRLFNSARIYRFPVPFTKDEVKAACRHIISENGLESGYIRPLIFMGNIGLGVHIPDGAKAEVMVAAMPWGAYLGEDGLEKGVPVCVSSWNRLAPNTIPTEAKAAGNYLSSILISNEAARNGYAEAIALDTDGFISEGSGENAFFVKDGALYTAPFTNGLLPGITRHAVITLAKEVLHIPVYEQKMQREMCYLADEAFFTGTAAEITPIASIDGLDVGEGKRGPITKQLQEAFFDLVQGKIEDKWGWLTPVKD</sequence>
<keyword evidence="10 19" id="KW-0028">Amino-acid biosynthesis</keyword>
<reference evidence="20" key="2">
    <citation type="submission" date="2021-04" db="EMBL/GenBank/DDBJ databases">
        <authorList>
            <person name="Gilroy R."/>
        </authorList>
    </citation>
    <scope>NUCLEOTIDE SEQUENCE</scope>
    <source>
        <strain evidence="20">378</strain>
    </source>
</reference>
<keyword evidence="13 19" id="KW-0100">Branched-chain amino acid biosynthesis</keyword>
<dbReference type="CDD" id="cd01557">
    <property type="entry name" value="BCAT_beta_family"/>
    <property type="match status" value="1"/>
</dbReference>
<evidence type="ECO:0000256" key="7">
    <source>
        <dbReference type="ARBA" id="ARBA00013053"/>
    </source>
</evidence>
<evidence type="ECO:0000256" key="6">
    <source>
        <dbReference type="ARBA" id="ARBA00009320"/>
    </source>
</evidence>
<dbReference type="AlphaFoldDB" id="A0A948TGQ0"/>
<keyword evidence="9 19" id="KW-0032">Aminotransferase</keyword>
<comment type="catalytic activity">
    <reaction evidence="15 19">
        <text>L-isoleucine + 2-oxoglutarate = (S)-3-methyl-2-oxopentanoate + L-glutamate</text>
        <dbReference type="Rhea" id="RHEA:24801"/>
        <dbReference type="ChEBI" id="CHEBI:16810"/>
        <dbReference type="ChEBI" id="CHEBI:29985"/>
        <dbReference type="ChEBI" id="CHEBI:35146"/>
        <dbReference type="ChEBI" id="CHEBI:58045"/>
        <dbReference type="EC" id="2.6.1.42"/>
    </reaction>
</comment>
<evidence type="ECO:0000256" key="14">
    <source>
        <dbReference type="ARBA" id="ARBA00048212"/>
    </source>
</evidence>
<dbReference type="InterPro" id="IPR050571">
    <property type="entry name" value="Class-IV_PLP-Dep_Aminotrnsfr"/>
</dbReference>
<dbReference type="GO" id="GO:0005829">
    <property type="term" value="C:cytosol"/>
    <property type="evidence" value="ECO:0007669"/>
    <property type="project" value="TreeGrafter"/>
</dbReference>
<dbReference type="Proteomes" id="UP000733611">
    <property type="component" value="Unassembled WGS sequence"/>
</dbReference>
<proteinExistence type="inferred from homology"/>
<evidence type="ECO:0000256" key="16">
    <source>
        <dbReference type="ARBA" id="ARBA00049229"/>
    </source>
</evidence>
<comment type="pathway">
    <text evidence="5 19">Amino-acid biosynthesis; L-leucine biosynthesis; L-leucine from 3-methyl-2-oxobutanoate: step 4/4.</text>
</comment>
<dbReference type="InterPro" id="IPR005785">
    <property type="entry name" value="B_amino_transI"/>
</dbReference>
<dbReference type="GO" id="GO:0004084">
    <property type="term" value="F:branched-chain-amino-acid transaminase activity"/>
    <property type="evidence" value="ECO:0007669"/>
    <property type="project" value="UniProtKB-EC"/>
</dbReference>
<organism evidence="20 21">
    <name type="scientific">Candidatus Anaerobiospirillum pullicola</name>
    <dbReference type="NCBI Taxonomy" id="2838451"/>
    <lineage>
        <taxon>Bacteria</taxon>
        <taxon>Pseudomonadati</taxon>
        <taxon>Pseudomonadota</taxon>
        <taxon>Gammaproteobacteria</taxon>
        <taxon>Aeromonadales</taxon>
        <taxon>Succinivibrionaceae</taxon>
        <taxon>Anaerobiospirillum</taxon>
    </lineage>
</organism>
<dbReference type="PROSITE" id="PS00770">
    <property type="entry name" value="AA_TRANSFER_CLASS_4"/>
    <property type="match status" value="1"/>
</dbReference>
<dbReference type="InterPro" id="IPR043131">
    <property type="entry name" value="BCAT-like_N"/>
</dbReference>
<keyword evidence="11 19" id="KW-0808">Transferase</keyword>
<evidence type="ECO:0000256" key="10">
    <source>
        <dbReference type="ARBA" id="ARBA00022605"/>
    </source>
</evidence>
<evidence type="ECO:0000256" key="11">
    <source>
        <dbReference type="ARBA" id="ARBA00022679"/>
    </source>
</evidence>
<evidence type="ECO:0000313" key="20">
    <source>
        <dbReference type="EMBL" id="MBU3844308.1"/>
    </source>
</evidence>
<evidence type="ECO:0000256" key="18">
    <source>
        <dbReference type="RuleBase" id="RU004516"/>
    </source>
</evidence>
<dbReference type="SUPFAM" id="SSF56752">
    <property type="entry name" value="D-aminoacid aminotransferase-like PLP-dependent enzymes"/>
    <property type="match status" value="1"/>
</dbReference>
<dbReference type="Gene3D" id="3.30.470.10">
    <property type="match status" value="1"/>
</dbReference>
<evidence type="ECO:0000313" key="21">
    <source>
        <dbReference type="Proteomes" id="UP000733611"/>
    </source>
</evidence>
<gene>
    <name evidence="19" type="primary">ilvE</name>
    <name evidence="20" type="ORF">H9847_05495</name>
</gene>
<dbReference type="GO" id="GO:0009099">
    <property type="term" value="P:L-valine biosynthetic process"/>
    <property type="evidence" value="ECO:0007669"/>
    <property type="project" value="TreeGrafter"/>
</dbReference>
<dbReference type="PANTHER" id="PTHR42743">
    <property type="entry name" value="AMINO-ACID AMINOTRANSFERASE"/>
    <property type="match status" value="1"/>
</dbReference>
<dbReference type="InterPro" id="IPR036038">
    <property type="entry name" value="Aminotransferase-like"/>
</dbReference>
<dbReference type="NCBIfam" id="TIGR01122">
    <property type="entry name" value="ilvE_I"/>
    <property type="match status" value="1"/>
</dbReference>
<evidence type="ECO:0000256" key="13">
    <source>
        <dbReference type="ARBA" id="ARBA00023304"/>
    </source>
</evidence>
<comment type="pathway">
    <text evidence="4 19">Amino-acid biosynthesis; L-valine biosynthesis; L-valine from pyruvate: step 4/4.</text>
</comment>
<comment type="pathway">
    <text evidence="3 19">Amino-acid biosynthesis; L-isoleucine biosynthesis; L-isoleucine from 2-oxobutanoate: step 4/4.</text>
</comment>
<dbReference type="NCBIfam" id="NF005146">
    <property type="entry name" value="PRK06606.1"/>
    <property type="match status" value="1"/>
</dbReference>
<evidence type="ECO:0000256" key="1">
    <source>
        <dbReference type="ARBA" id="ARBA00001933"/>
    </source>
</evidence>